<dbReference type="AlphaFoldDB" id="A0AA97ER96"/>
<feature type="transmembrane region" description="Helical" evidence="11">
    <location>
        <begin position="21"/>
        <end position="42"/>
    </location>
</feature>
<feature type="transmembrane region" description="Helical" evidence="11">
    <location>
        <begin position="203"/>
        <end position="221"/>
    </location>
</feature>
<dbReference type="Gene3D" id="1.10.3080.10">
    <property type="entry name" value="Clc chloride channel"/>
    <property type="match status" value="1"/>
</dbReference>
<evidence type="ECO:0000256" key="4">
    <source>
        <dbReference type="ARBA" id="ARBA00022989"/>
    </source>
</evidence>
<evidence type="ECO:0000256" key="7">
    <source>
        <dbReference type="ARBA" id="ARBA00023173"/>
    </source>
</evidence>
<keyword evidence="14" id="KW-1185">Reference proteome</keyword>
<keyword evidence="10" id="KW-0129">CBS domain</keyword>
<evidence type="ECO:0000256" key="1">
    <source>
        <dbReference type="ARBA" id="ARBA00004141"/>
    </source>
</evidence>
<keyword evidence="5" id="KW-0406">Ion transport</keyword>
<organism evidence="13 14">
    <name type="scientific">Hwangdonia lutea</name>
    <dbReference type="NCBI Taxonomy" id="3075823"/>
    <lineage>
        <taxon>Bacteria</taxon>
        <taxon>Pseudomonadati</taxon>
        <taxon>Bacteroidota</taxon>
        <taxon>Flavobacteriia</taxon>
        <taxon>Flavobacteriales</taxon>
        <taxon>Flavobacteriaceae</taxon>
        <taxon>Hwangdonia</taxon>
    </lineage>
</organism>
<evidence type="ECO:0000256" key="9">
    <source>
        <dbReference type="ARBA" id="ARBA00023303"/>
    </source>
</evidence>
<feature type="transmembrane region" description="Helical" evidence="11">
    <location>
        <begin position="327"/>
        <end position="344"/>
    </location>
</feature>
<dbReference type="Pfam" id="PF00571">
    <property type="entry name" value="CBS"/>
    <property type="match status" value="1"/>
</dbReference>
<sequence length="600" mass="66803">MPIPYLLKRIHIWRYKYISPKNFVFILSVIVGLLAGLAAVILKNITYAIQALLEKGIVFSKNQLYFILPIVGLFLVFLFKQYFFKKAMKPATPAFIKRAIPSLLYSLLRQKGLLSYKLIYHPLIMAPLTVGFGGSVGLLGPAITSGSAISSNLSRLLHIDRKTRTLLIACATSGAMASMFKSPIAAIVFAVEVFSLNLTFTSLLPLLIASISSVLTSYFFLGDEVLFNFDLTDKFTINDTLFYIALGVGTGIASLYFTKIYFAIYTFFDQFKSRLVKMVVGGIIIGVMLYFIPPLYGEGLSFIKDLFDGNHLHALGSTFFDDYLDNIWVVIVLLIGFTLFKAVAMTTTFAAGGVGGVIVPTMVMGSALGNVVAKVINNIGMGYQVSESNFTLVGMAGLIAGVIHAPLTAIFLIAEITDGYELFIPLMITVAISYMITKNYMEHTIYTRELAERGDLLTHDKDKNVLTLMKLDHVIEQNFVELNPNMTLGVMLHKGVAKSSRNLFPVVDEQKRLVGIILLDNIRDIMFDQSLYTTTTVETFMHYPPDYIVYEKDNMQTVMKKFQDSGAWNLPVIKNGCYYGFVSKSKLLTAYRRELINSTT</sequence>
<name>A0AA97ER96_9FLAO</name>
<dbReference type="SUPFAM" id="SSF81340">
    <property type="entry name" value="Clc chloride channel"/>
    <property type="match status" value="1"/>
</dbReference>
<dbReference type="Gene3D" id="3.10.580.10">
    <property type="entry name" value="CBS-domain"/>
    <property type="match status" value="1"/>
</dbReference>
<feature type="transmembrane region" description="Helical" evidence="11">
    <location>
        <begin position="118"/>
        <end position="144"/>
    </location>
</feature>
<keyword evidence="7" id="KW-0869">Chloride channel</keyword>
<feature type="domain" description="CBS" evidence="12">
    <location>
        <begin position="475"/>
        <end position="533"/>
    </location>
</feature>
<dbReference type="PANTHER" id="PTHR43427">
    <property type="entry name" value="CHLORIDE CHANNEL PROTEIN CLC-E"/>
    <property type="match status" value="1"/>
</dbReference>
<evidence type="ECO:0000256" key="5">
    <source>
        <dbReference type="ARBA" id="ARBA00023065"/>
    </source>
</evidence>
<dbReference type="KEGG" id="hws:RNZ46_08365"/>
<evidence type="ECO:0000313" key="14">
    <source>
        <dbReference type="Proteomes" id="UP001302486"/>
    </source>
</evidence>
<protein>
    <submittedName>
        <fullName evidence="13">Chloride channel protein</fullName>
    </submittedName>
</protein>
<dbReference type="InterPro" id="IPR046342">
    <property type="entry name" value="CBS_dom_sf"/>
</dbReference>
<dbReference type="GO" id="GO:0034707">
    <property type="term" value="C:chloride channel complex"/>
    <property type="evidence" value="ECO:0007669"/>
    <property type="project" value="UniProtKB-KW"/>
</dbReference>
<reference evidence="14" key="1">
    <citation type="submission" date="2024-06" db="EMBL/GenBank/DDBJ databases">
        <title>Hwangdonia haimaensis gen. nov., sp. nov., a member of the family Flavobacteriaceae isolated from the haima cold seep.</title>
        <authorList>
            <person name="Li J."/>
        </authorList>
    </citation>
    <scope>NUCLEOTIDE SEQUENCE [LARGE SCALE GENOMIC DNA]</scope>
    <source>
        <strain evidence="14">SCSIO 19198</strain>
    </source>
</reference>
<dbReference type="EMBL" id="CP136521">
    <property type="protein sequence ID" value="WOD45274.1"/>
    <property type="molecule type" value="Genomic_DNA"/>
</dbReference>
<dbReference type="InterPro" id="IPR050368">
    <property type="entry name" value="ClC-type_chloride_channel"/>
</dbReference>
<feature type="transmembrane region" description="Helical" evidence="11">
    <location>
        <begin position="275"/>
        <end position="292"/>
    </location>
</feature>
<dbReference type="InterPro" id="IPR001807">
    <property type="entry name" value="ClC"/>
</dbReference>
<dbReference type="PROSITE" id="PS51371">
    <property type="entry name" value="CBS"/>
    <property type="match status" value="2"/>
</dbReference>
<evidence type="ECO:0000259" key="12">
    <source>
        <dbReference type="PROSITE" id="PS51371"/>
    </source>
</evidence>
<feature type="transmembrane region" description="Helical" evidence="11">
    <location>
        <begin position="392"/>
        <end position="413"/>
    </location>
</feature>
<keyword evidence="2" id="KW-0813">Transport</keyword>
<keyword evidence="3 11" id="KW-0812">Transmembrane</keyword>
<dbReference type="InterPro" id="IPR000644">
    <property type="entry name" value="CBS_dom"/>
</dbReference>
<keyword evidence="4 11" id="KW-1133">Transmembrane helix</keyword>
<dbReference type="Proteomes" id="UP001302486">
    <property type="component" value="Chromosome"/>
</dbReference>
<dbReference type="PANTHER" id="PTHR43427:SF6">
    <property type="entry name" value="CHLORIDE CHANNEL PROTEIN CLC-E"/>
    <property type="match status" value="1"/>
</dbReference>
<feature type="transmembrane region" description="Helical" evidence="11">
    <location>
        <begin position="351"/>
        <end position="372"/>
    </location>
</feature>
<evidence type="ECO:0000256" key="6">
    <source>
        <dbReference type="ARBA" id="ARBA00023136"/>
    </source>
</evidence>
<feature type="transmembrane region" description="Helical" evidence="11">
    <location>
        <begin position="62"/>
        <end position="79"/>
    </location>
</feature>
<evidence type="ECO:0000256" key="8">
    <source>
        <dbReference type="ARBA" id="ARBA00023214"/>
    </source>
</evidence>
<feature type="domain" description="CBS" evidence="12">
    <location>
        <begin position="541"/>
        <end position="599"/>
    </location>
</feature>
<dbReference type="RefSeq" id="WP_316984930.1">
    <property type="nucleotide sequence ID" value="NZ_CP136521.1"/>
</dbReference>
<feature type="transmembrane region" description="Helical" evidence="11">
    <location>
        <begin position="164"/>
        <end position="191"/>
    </location>
</feature>
<gene>
    <name evidence="13" type="ORF">RNZ46_08365</name>
</gene>
<accession>A0AA97ER96</accession>
<evidence type="ECO:0000256" key="10">
    <source>
        <dbReference type="PROSITE-ProRule" id="PRU00703"/>
    </source>
</evidence>
<keyword evidence="8" id="KW-0868">Chloride</keyword>
<feature type="transmembrane region" description="Helical" evidence="11">
    <location>
        <begin position="420"/>
        <end position="437"/>
    </location>
</feature>
<dbReference type="GO" id="GO:0005254">
    <property type="term" value="F:chloride channel activity"/>
    <property type="evidence" value="ECO:0007669"/>
    <property type="project" value="UniProtKB-KW"/>
</dbReference>
<dbReference type="PRINTS" id="PR00762">
    <property type="entry name" value="CLCHANNEL"/>
</dbReference>
<dbReference type="Pfam" id="PF00654">
    <property type="entry name" value="Voltage_CLC"/>
    <property type="match status" value="1"/>
</dbReference>
<keyword evidence="6 11" id="KW-0472">Membrane</keyword>
<comment type="subcellular location">
    <subcellularLocation>
        <location evidence="1">Membrane</location>
        <topology evidence="1">Multi-pass membrane protein</topology>
    </subcellularLocation>
</comment>
<dbReference type="SUPFAM" id="SSF54631">
    <property type="entry name" value="CBS-domain pair"/>
    <property type="match status" value="1"/>
</dbReference>
<evidence type="ECO:0000256" key="3">
    <source>
        <dbReference type="ARBA" id="ARBA00022692"/>
    </source>
</evidence>
<dbReference type="InterPro" id="IPR014743">
    <property type="entry name" value="Cl-channel_core"/>
</dbReference>
<evidence type="ECO:0000256" key="2">
    <source>
        <dbReference type="ARBA" id="ARBA00022448"/>
    </source>
</evidence>
<evidence type="ECO:0000313" key="13">
    <source>
        <dbReference type="EMBL" id="WOD45274.1"/>
    </source>
</evidence>
<evidence type="ECO:0000256" key="11">
    <source>
        <dbReference type="SAM" id="Phobius"/>
    </source>
</evidence>
<proteinExistence type="predicted"/>
<feature type="transmembrane region" description="Helical" evidence="11">
    <location>
        <begin position="241"/>
        <end position="268"/>
    </location>
</feature>
<keyword evidence="9" id="KW-0407">Ion channel</keyword>
<dbReference type="CDD" id="cd00400">
    <property type="entry name" value="Voltage_gated_ClC"/>
    <property type="match status" value="1"/>
</dbReference>